<proteinExistence type="predicted"/>
<evidence type="ECO:0000313" key="3">
    <source>
        <dbReference type="EMBL" id="MDQ0479743.1"/>
    </source>
</evidence>
<accession>A0ABU0JRP0</accession>
<reference evidence="3 4" key="1">
    <citation type="submission" date="2023-07" db="EMBL/GenBank/DDBJ databases">
        <title>Genomic Encyclopedia of Type Strains, Phase IV (KMG-IV): sequencing the most valuable type-strain genomes for metagenomic binning, comparative biology and taxonomic classification.</title>
        <authorList>
            <person name="Goeker M."/>
        </authorList>
    </citation>
    <scope>NUCLEOTIDE SEQUENCE [LARGE SCALE GENOMIC DNA]</scope>
    <source>
        <strain evidence="3 4">DSM 1400</strain>
    </source>
</reference>
<feature type="domain" description="HTH cro/C1-type" evidence="2">
    <location>
        <begin position="7"/>
        <end position="61"/>
    </location>
</feature>
<dbReference type="EMBL" id="JAUSWN010000011">
    <property type="protein sequence ID" value="MDQ0479743.1"/>
    <property type="molecule type" value="Genomic_DNA"/>
</dbReference>
<sequence length="117" mass="13638">MTFGNKLKLLREHNNLTQQDLAEILKVGRPTIAGYETKGKQPDYDKLIILSNYFNVSIDYLLGKTDIKETAEKILEKTKSETIALHRNNGYDDDLPDEARKEIENFKEFIRNKYSKK</sequence>
<dbReference type="Pfam" id="PF01381">
    <property type="entry name" value="HTH_3"/>
    <property type="match status" value="1"/>
</dbReference>
<evidence type="ECO:0000256" key="1">
    <source>
        <dbReference type="ARBA" id="ARBA00023125"/>
    </source>
</evidence>
<dbReference type="PANTHER" id="PTHR46558:SF11">
    <property type="entry name" value="HTH-TYPE TRANSCRIPTIONAL REGULATOR XRE"/>
    <property type="match status" value="1"/>
</dbReference>
<dbReference type="SUPFAM" id="SSF47413">
    <property type="entry name" value="lambda repressor-like DNA-binding domains"/>
    <property type="match status" value="1"/>
</dbReference>
<dbReference type="SMART" id="SM00530">
    <property type="entry name" value="HTH_XRE"/>
    <property type="match status" value="1"/>
</dbReference>
<evidence type="ECO:0000313" key="4">
    <source>
        <dbReference type="Proteomes" id="UP001224418"/>
    </source>
</evidence>
<dbReference type="PANTHER" id="PTHR46558">
    <property type="entry name" value="TRACRIPTIONAL REGULATORY PROTEIN-RELATED-RELATED"/>
    <property type="match status" value="1"/>
</dbReference>
<keyword evidence="4" id="KW-1185">Reference proteome</keyword>
<dbReference type="PROSITE" id="PS50943">
    <property type="entry name" value="HTH_CROC1"/>
    <property type="match status" value="1"/>
</dbReference>
<dbReference type="Proteomes" id="UP001224418">
    <property type="component" value="Unassembled WGS sequence"/>
</dbReference>
<comment type="caution">
    <text evidence="3">The sequence shown here is derived from an EMBL/GenBank/DDBJ whole genome shotgun (WGS) entry which is preliminary data.</text>
</comment>
<dbReference type="RefSeq" id="WP_307355700.1">
    <property type="nucleotide sequence ID" value="NZ_BAAACJ010000036.1"/>
</dbReference>
<dbReference type="Gene3D" id="1.10.260.40">
    <property type="entry name" value="lambda repressor-like DNA-binding domains"/>
    <property type="match status" value="1"/>
</dbReference>
<gene>
    <name evidence="3" type="ORF">QOZ93_001485</name>
</gene>
<protein>
    <submittedName>
        <fullName evidence="3">Transcriptional regulator with XRE-family HTH domain</fullName>
    </submittedName>
</protein>
<dbReference type="CDD" id="cd00093">
    <property type="entry name" value="HTH_XRE"/>
    <property type="match status" value="1"/>
</dbReference>
<keyword evidence="1" id="KW-0238">DNA-binding</keyword>
<evidence type="ECO:0000259" key="2">
    <source>
        <dbReference type="PROSITE" id="PS50943"/>
    </source>
</evidence>
<dbReference type="InterPro" id="IPR010982">
    <property type="entry name" value="Lambda_DNA-bd_dom_sf"/>
</dbReference>
<organism evidence="3 4">
    <name type="scientific">Hathewaya limosa</name>
    <name type="common">Clostridium limosum</name>
    <dbReference type="NCBI Taxonomy" id="1536"/>
    <lineage>
        <taxon>Bacteria</taxon>
        <taxon>Bacillati</taxon>
        <taxon>Bacillota</taxon>
        <taxon>Clostridia</taxon>
        <taxon>Eubacteriales</taxon>
        <taxon>Clostridiaceae</taxon>
        <taxon>Hathewaya</taxon>
    </lineage>
</organism>
<name>A0ABU0JRP0_HATLI</name>
<dbReference type="InterPro" id="IPR001387">
    <property type="entry name" value="Cro/C1-type_HTH"/>
</dbReference>